<dbReference type="SUPFAM" id="SSF46589">
    <property type="entry name" value="tRNA-binding arm"/>
    <property type="match status" value="1"/>
</dbReference>
<dbReference type="PANTHER" id="PTHR43697">
    <property type="entry name" value="SERYL-TRNA SYNTHETASE"/>
    <property type="match status" value="1"/>
</dbReference>
<name>A0A9D5K867_UNCW3</name>
<accession>A0A9D5K867</accession>
<evidence type="ECO:0000256" key="1">
    <source>
        <dbReference type="ARBA" id="ARBA00010728"/>
    </source>
</evidence>
<evidence type="ECO:0000256" key="4">
    <source>
        <dbReference type="ARBA" id="ARBA00047929"/>
    </source>
</evidence>
<gene>
    <name evidence="8" type="ORF">GF359_02540</name>
</gene>
<keyword evidence="3" id="KW-0648">Protein biosynthesis</keyword>
<dbReference type="EMBL" id="WJKJ01000077">
    <property type="protein sequence ID" value="MBD3364072.1"/>
    <property type="molecule type" value="Genomic_DNA"/>
</dbReference>
<evidence type="ECO:0000259" key="7">
    <source>
        <dbReference type="Pfam" id="PF02403"/>
    </source>
</evidence>
<dbReference type="GO" id="GO:0004828">
    <property type="term" value="F:serine-tRNA ligase activity"/>
    <property type="evidence" value="ECO:0007669"/>
    <property type="project" value="UniProtKB-EC"/>
</dbReference>
<dbReference type="Gene3D" id="1.10.287.40">
    <property type="entry name" value="Serine-tRNA synthetase, tRNA binding domain"/>
    <property type="match status" value="1"/>
</dbReference>
<organism evidence="8 9">
    <name type="scientific">candidate division WOR-3 bacterium</name>
    <dbReference type="NCBI Taxonomy" id="2052148"/>
    <lineage>
        <taxon>Bacteria</taxon>
        <taxon>Bacteria division WOR-3</taxon>
    </lineage>
</organism>
<dbReference type="GO" id="GO:0000166">
    <property type="term" value="F:nucleotide binding"/>
    <property type="evidence" value="ECO:0007669"/>
    <property type="project" value="InterPro"/>
</dbReference>
<protein>
    <submittedName>
        <fullName evidence="8">Serine--tRNA ligase</fullName>
    </submittedName>
</protein>
<dbReference type="GO" id="GO:0006412">
    <property type="term" value="P:translation"/>
    <property type="evidence" value="ECO:0007669"/>
    <property type="project" value="UniProtKB-KW"/>
</dbReference>
<dbReference type="InterPro" id="IPR010978">
    <property type="entry name" value="tRNA-bd_arm"/>
</dbReference>
<evidence type="ECO:0000256" key="6">
    <source>
        <dbReference type="SAM" id="MobiDB-lite"/>
    </source>
</evidence>
<comment type="caution">
    <text evidence="8">The sequence shown here is derived from an EMBL/GenBank/DDBJ whole genome shotgun (WGS) entry which is preliminary data.</text>
</comment>
<feature type="compositionally biased region" description="Basic and acidic residues" evidence="6">
    <location>
        <begin position="76"/>
        <end position="85"/>
    </location>
</feature>
<dbReference type="Proteomes" id="UP000630660">
    <property type="component" value="Unassembled WGS sequence"/>
</dbReference>
<feature type="region of interest" description="Disordered" evidence="6">
    <location>
        <begin position="58"/>
        <end position="85"/>
    </location>
</feature>
<evidence type="ECO:0000256" key="3">
    <source>
        <dbReference type="ARBA" id="ARBA00022917"/>
    </source>
</evidence>
<reference evidence="8" key="1">
    <citation type="submission" date="2019-11" db="EMBL/GenBank/DDBJ databases">
        <title>Microbial mats filling the niche in hypersaline microbial mats.</title>
        <authorList>
            <person name="Wong H.L."/>
            <person name="Macleod F.I."/>
            <person name="White R.A. III"/>
            <person name="Burns B.P."/>
        </authorList>
    </citation>
    <scope>NUCLEOTIDE SEQUENCE</scope>
    <source>
        <strain evidence="8">Bin_327</strain>
    </source>
</reference>
<comment type="similarity">
    <text evidence="1">Belongs to the class-II aminoacyl-tRNA synthetase family. Type-1 seryl-tRNA synthetase subfamily.</text>
</comment>
<feature type="domain" description="Serine-tRNA synthetase type1 N-terminal" evidence="7">
    <location>
        <begin position="1"/>
        <end position="105"/>
    </location>
</feature>
<dbReference type="InterPro" id="IPR042103">
    <property type="entry name" value="SerRS_1_N_sf"/>
</dbReference>
<evidence type="ECO:0000256" key="5">
    <source>
        <dbReference type="ARBA" id="ARBA00048823"/>
    </source>
</evidence>
<comment type="catalytic activity">
    <reaction evidence="5">
        <text>tRNA(Ser) + L-serine + ATP = L-seryl-tRNA(Ser) + AMP + diphosphate + H(+)</text>
        <dbReference type="Rhea" id="RHEA:12292"/>
        <dbReference type="Rhea" id="RHEA-COMP:9669"/>
        <dbReference type="Rhea" id="RHEA-COMP:9703"/>
        <dbReference type="ChEBI" id="CHEBI:15378"/>
        <dbReference type="ChEBI" id="CHEBI:30616"/>
        <dbReference type="ChEBI" id="CHEBI:33019"/>
        <dbReference type="ChEBI" id="CHEBI:33384"/>
        <dbReference type="ChEBI" id="CHEBI:78442"/>
        <dbReference type="ChEBI" id="CHEBI:78533"/>
        <dbReference type="ChEBI" id="CHEBI:456215"/>
        <dbReference type="EC" id="6.1.1.11"/>
    </reaction>
</comment>
<feature type="non-terminal residue" evidence="8">
    <location>
        <position position="105"/>
    </location>
</feature>
<keyword evidence="2" id="KW-0963">Cytoplasm</keyword>
<evidence type="ECO:0000256" key="2">
    <source>
        <dbReference type="ARBA" id="ARBA00022490"/>
    </source>
</evidence>
<sequence length="105" mass="12279">MIDPKMIRENPDEISRLLARRNCPVSVDELLTVDEKRRELQVERDKLRHELKQASESIGQLKREGKEASDAIARTGELKRKTKQTDKRLSEVEARFAELLWQLPN</sequence>
<dbReference type="AlphaFoldDB" id="A0A9D5K867"/>
<dbReference type="Pfam" id="PF02403">
    <property type="entry name" value="Seryl_tRNA_N"/>
    <property type="match status" value="1"/>
</dbReference>
<comment type="catalytic activity">
    <reaction evidence="4">
        <text>tRNA(Sec) + L-serine + ATP = L-seryl-tRNA(Sec) + AMP + diphosphate + H(+)</text>
        <dbReference type="Rhea" id="RHEA:42580"/>
        <dbReference type="Rhea" id="RHEA-COMP:9742"/>
        <dbReference type="Rhea" id="RHEA-COMP:10128"/>
        <dbReference type="ChEBI" id="CHEBI:15378"/>
        <dbReference type="ChEBI" id="CHEBI:30616"/>
        <dbReference type="ChEBI" id="CHEBI:33019"/>
        <dbReference type="ChEBI" id="CHEBI:33384"/>
        <dbReference type="ChEBI" id="CHEBI:78442"/>
        <dbReference type="ChEBI" id="CHEBI:78533"/>
        <dbReference type="ChEBI" id="CHEBI:456215"/>
        <dbReference type="EC" id="6.1.1.11"/>
    </reaction>
</comment>
<evidence type="ECO:0000313" key="9">
    <source>
        <dbReference type="Proteomes" id="UP000630660"/>
    </source>
</evidence>
<keyword evidence="8" id="KW-0436">Ligase</keyword>
<proteinExistence type="inferred from homology"/>
<dbReference type="PANTHER" id="PTHR43697:SF1">
    <property type="entry name" value="SERINE--TRNA LIGASE"/>
    <property type="match status" value="1"/>
</dbReference>
<dbReference type="InterPro" id="IPR015866">
    <property type="entry name" value="Ser-tRNA-synth_1_N"/>
</dbReference>
<evidence type="ECO:0000313" key="8">
    <source>
        <dbReference type="EMBL" id="MBD3364072.1"/>
    </source>
</evidence>